<dbReference type="HOGENOM" id="CLU_046086_0_0_1"/>
<sequence length="395" mass="43047">MAESPVSTPPPMTTPPPRRSSTPTSWARRRASSSMTGAGIGGDKQRRAGRHTSDLLRRAELSKLSENPEMDRRAREAMLIILTLLLALVMPILLWLSAGETPLLVWRLSLLLTTYFFLCANMLFVTKCFCAVVVDFYFGALLAYFADHVFGPRIGTVTIYLSSIFAAGFAGYALAERRRSDGTERSADNVPSFAGEEEEEYARAVLISSVGVISMTLLVPTAYVAWMILWPHTNIEDGYRVEDILRDLSYTILAYLFFSTTLVTRHLLRGALLGEGGNFHIFLIAFAVITVLPFIFAAIFGDLAGIVVIWLGILVLTVLFGYCVGVYSCYNQIQKMRSSSSSSQPPSEKVDAAKQELAEISRDKLEHTSSPPPVSSSASSSAEGSQQGIAGGSGS</sequence>
<dbReference type="EnsemblPlants" id="OPUNC02G11220.1">
    <property type="protein sequence ID" value="OPUNC02G11220.1"/>
    <property type="gene ID" value="OPUNC02G11220"/>
</dbReference>
<keyword evidence="2" id="KW-1133">Transmembrane helix</keyword>
<feature type="transmembrane region" description="Helical" evidence="2">
    <location>
        <begin position="129"/>
        <end position="146"/>
    </location>
</feature>
<protein>
    <submittedName>
        <fullName evidence="3">Uncharacterized protein</fullName>
    </submittedName>
</protein>
<reference evidence="3" key="1">
    <citation type="submission" date="2015-04" db="UniProtKB">
        <authorList>
            <consortium name="EnsemblPlants"/>
        </authorList>
    </citation>
    <scope>IDENTIFICATION</scope>
</reference>
<evidence type="ECO:0000256" key="2">
    <source>
        <dbReference type="SAM" id="Phobius"/>
    </source>
</evidence>
<feature type="transmembrane region" description="Helical" evidence="2">
    <location>
        <begin position="158"/>
        <end position="175"/>
    </location>
</feature>
<evidence type="ECO:0000313" key="3">
    <source>
        <dbReference type="EnsemblPlants" id="OPUNC02G11220.1"/>
    </source>
</evidence>
<keyword evidence="2" id="KW-0812">Transmembrane</keyword>
<dbReference type="Proteomes" id="UP000026962">
    <property type="component" value="Chromosome 2"/>
</dbReference>
<feature type="transmembrane region" description="Helical" evidence="2">
    <location>
        <begin position="204"/>
        <end position="228"/>
    </location>
</feature>
<evidence type="ECO:0000256" key="1">
    <source>
        <dbReference type="SAM" id="MobiDB-lite"/>
    </source>
</evidence>
<keyword evidence="2" id="KW-0472">Membrane</keyword>
<feature type="transmembrane region" description="Helical" evidence="2">
    <location>
        <begin position="248"/>
        <end position="268"/>
    </location>
</feature>
<feature type="region of interest" description="Disordered" evidence="1">
    <location>
        <begin position="1"/>
        <end position="49"/>
    </location>
</feature>
<feature type="compositionally biased region" description="Pro residues" evidence="1">
    <location>
        <begin position="7"/>
        <end position="18"/>
    </location>
</feature>
<dbReference type="OMA" id="SYTILAY"/>
<feature type="region of interest" description="Disordered" evidence="1">
    <location>
        <begin position="361"/>
        <end position="395"/>
    </location>
</feature>
<organism evidence="3">
    <name type="scientific">Oryza punctata</name>
    <name type="common">Red rice</name>
    <dbReference type="NCBI Taxonomy" id="4537"/>
    <lineage>
        <taxon>Eukaryota</taxon>
        <taxon>Viridiplantae</taxon>
        <taxon>Streptophyta</taxon>
        <taxon>Embryophyta</taxon>
        <taxon>Tracheophyta</taxon>
        <taxon>Spermatophyta</taxon>
        <taxon>Magnoliopsida</taxon>
        <taxon>Liliopsida</taxon>
        <taxon>Poales</taxon>
        <taxon>Poaceae</taxon>
        <taxon>BOP clade</taxon>
        <taxon>Oryzoideae</taxon>
        <taxon>Oryzeae</taxon>
        <taxon>Oryzinae</taxon>
        <taxon>Oryza</taxon>
    </lineage>
</organism>
<feature type="transmembrane region" description="Helical" evidence="2">
    <location>
        <begin position="77"/>
        <end position="98"/>
    </location>
</feature>
<evidence type="ECO:0000313" key="4">
    <source>
        <dbReference type="Proteomes" id="UP000026962"/>
    </source>
</evidence>
<dbReference type="AlphaFoldDB" id="A0A0E0JYK1"/>
<accession>A0A0E0JYK1</accession>
<name>A0A0E0JYK1_ORYPU</name>
<proteinExistence type="predicted"/>
<keyword evidence="4" id="KW-1185">Reference proteome</keyword>
<feature type="transmembrane region" description="Helical" evidence="2">
    <location>
        <begin position="280"/>
        <end position="301"/>
    </location>
</feature>
<feature type="transmembrane region" description="Helical" evidence="2">
    <location>
        <begin position="307"/>
        <end position="330"/>
    </location>
</feature>
<feature type="compositionally biased region" description="Low complexity" evidence="1">
    <location>
        <begin position="19"/>
        <end position="36"/>
    </location>
</feature>
<reference evidence="3" key="2">
    <citation type="submission" date="2018-05" db="EMBL/GenBank/DDBJ databases">
        <title>OpunRS2 (Oryza punctata Reference Sequence Version 2).</title>
        <authorList>
            <person name="Zhang J."/>
            <person name="Kudrna D."/>
            <person name="Lee S."/>
            <person name="Talag J."/>
            <person name="Welchert J."/>
            <person name="Wing R.A."/>
        </authorList>
    </citation>
    <scope>NUCLEOTIDE SEQUENCE [LARGE SCALE GENOMIC DNA]</scope>
</reference>
<feature type="transmembrane region" description="Helical" evidence="2">
    <location>
        <begin position="104"/>
        <end position="124"/>
    </location>
</feature>
<dbReference type="Gramene" id="OPUNC02G11220.1">
    <property type="protein sequence ID" value="OPUNC02G11220.1"/>
    <property type="gene ID" value="OPUNC02G11220"/>
</dbReference>
<feature type="compositionally biased region" description="Low complexity" evidence="1">
    <location>
        <begin position="375"/>
        <end position="388"/>
    </location>
</feature>
<dbReference type="eggNOG" id="ENOG502R5AE">
    <property type="taxonomic scope" value="Eukaryota"/>
</dbReference>